<dbReference type="GO" id="GO:0004439">
    <property type="term" value="F:phosphatidylinositol-4,5-bisphosphate 5-phosphatase activity"/>
    <property type="evidence" value="ECO:0007669"/>
    <property type="project" value="UniProtKB-EC"/>
</dbReference>
<proteinExistence type="inferred from homology"/>
<dbReference type="PROSITE" id="PS50275">
    <property type="entry name" value="SAC"/>
    <property type="match status" value="1"/>
</dbReference>
<evidence type="ECO:0000259" key="9">
    <source>
        <dbReference type="PROSITE" id="PS50275"/>
    </source>
</evidence>
<evidence type="ECO:0000256" key="3">
    <source>
        <dbReference type="ARBA" id="ARBA00009678"/>
    </source>
</evidence>
<dbReference type="Gene3D" id="3.60.10.10">
    <property type="entry name" value="Endonuclease/exonuclease/phosphatase"/>
    <property type="match status" value="1"/>
</dbReference>
<dbReference type="GO" id="GO:0043813">
    <property type="term" value="F:phosphatidylinositol-3,5-bisphosphate 5-phosphatase activity"/>
    <property type="evidence" value="ECO:0007669"/>
    <property type="project" value="TreeGrafter"/>
</dbReference>
<evidence type="ECO:0000313" key="11">
    <source>
        <dbReference type="Proteomes" id="UP000094336"/>
    </source>
</evidence>
<evidence type="ECO:0000256" key="1">
    <source>
        <dbReference type="ARBA" id="ARBA00004496"/>
    </source>
</evidence>
<dbReference type="SUPFAM" id="SSF56219">
    <property type="entry name" value="DNase I-like"/>
    <property type="match status" value="1"/>
</dbReference>
<dbReference type="Pfam" id="PF02383">
    <property type="entry name" value="Syja_N"/>
    <property type="match status" value="1"/>
</dbReference>
<keyword evidence="8" id="KW-0653">Protein transport</keyword>
<dbReference type="GO" id="GO:0015031">
    <property type="term" value="P:protein transport"/>
    <property type="evidence" value="ECO:0007669"/>
    <property type="project" value="UniProtKB-KW"/>
</dbReference>
<dbReference type="STRING" id="984486.A0A1E3QIE9"/>
<dbReference type="EC" id="3.1.3.36" evidence="4"/>
<keyword evidence="6" id="KW-0963">Cytoplasm</keyword>
<evidence type="ECO:0000256" key="2">
    <source>
        <dbReference type="ARBA" id="ARBA00008943"/>
    </source>
</evidence>
<dbReference type="SMART" id="SM00128">
    <property type="entry name" value="IPPc"/>
    <property type="match status" value="1"/>
</dbReference>
<feature type="non-terminal residue" evidence="10">
    <location>
        <position position="881"/>
    </location>
</feature>
<sequence>MRVLVKQNPRTLALQSETHTLLFRHLARDAASRCAVEFVANEAFASQKFRLLLEAPAHGFLGLINVENDVFLLVITGKSNAARPLPRETVHKIHGVEFVSVNNPKWDYVALDATGYPLITQQDYESTEYAERTPHPCYELRKLLCNGSFLYSTDFDLTSVLQHRGVDVAHTALSWFDGCQTEFMWNSFMMEDMVKFRNAMEPEQRLVLEANGFLTTVIRGFAETFQTYLKELRCSVTMISKQSWKRAGTRFNARGIDDEGYVANFVETEFILYTDKVLYAFTEIRGSVPIFWEQDTTLITPKVTITRSVEATQPVFDRHFARLTEKYGPVHIINLLSTRLSEIGLTKRYAEHLKAHKGSDLALCEFDFHQETAKNGYSQASRILPLVQNSLFENGYFSYDFNSGRVASQQAGIFRTNCLDCLDRTNLIQQVLSTACLNMFLQDHRIKNTDADLFTKHGTLWADHGDQISQIYTGTNALKSSFTRNGKMSFAGALSDMTKSVSRMYINNFVDKGTQVTIDTLLGRNADQMPVQIYDPTADFVASKLVQEEGKFTTYDKATVFTGTYNVNGLATADDLTEWLFPDENAGLLPDMYVLGLQEIIPLTAGNFISGTPSASNASYWEALVGETLNNQGKYTLLRTETMVSMSILLYVQANKLAHVTQVEGASKKTGLGGMGGNKGGCAIRFTYGETTFCFVNCHLAAGVTAVDERSNDYSNIWLGLRFNRNRQIADHDAVVWLGDLNYRIGLENSEVRQRVAQADWSALISHDQLKRDMNARGGAFKGFLERQISFPPTYKYDRGTSVYDTSEKQRVPSWTDRILSRGKVLHQMNYNCVMEVKFSDHKPVYGTFGCQVRFVDHSVRQAMMQQLYTQFKLTESSSLS</sequence>
<name>A0A1E3QIE9_9ASCO</name>
<dbReference type="GeneID" id="30148702"/>
<gene>
    <name evidence="10" type="ORF">BABINDRAFT_17198</name>
</gene>
<comment type="similarity">
    <text evidence="3">In the central section; belongs to the inositol 1,4,5-trisphosphate 5-phosphatase family.</text>
</comment>
<evidence type="ECO:0000256" key="4">
    <source>
        <dbReference type="ARBA" id="ARBA00013044"/>
    </source>
</evidence>
<comment type="similarity">
    <text evidence="2">Belongs to the synaptojanin family.</text>
</comment>
<accession>A0A1E3QIE9</accession>
<dbReference type="AlphaFoldDB" id="A0A1E3QIE9"/>
<dbReference type="Proteomes" id="UP000094336">
    <property type="component" value="Unassembled WGS sequence"/>
</dbReference>
<dbReference type="FunFam" id="3.60.10.10:FF:000029">
    <property type="entry name" value="Inositol polyphosphate 5-phosphatase"/>
    <property type="match status" value="1"/>
</dbReference>
<organism evidence="10 11">
    <name type="scientific">Babjeviella inositovora NRRL Y-12698</name>
    <dbReference type="NCBI Taxonomy" id="984486"/>
    <lineage>
        <taxon>Eukaryota</taxon>
        <taxon>Fungi</taxon>
        <taxon>Dikarya</taxon>
        <taxon>Ascomycota</taxon>
        <taxon>Saccharomycotina</taxon>
        <taxon>Pichiomycetes</taxon>
        <taxon>Serinales incertae sedis</taxon>
        <taxon>Babjeviella</taxon>
    </lineage>
</organism>
<comment type="subcellular location">
    <subcellularLocation>
        <location evidence="1">Cytoplasm</location>
    </subcellularLocation>
</comment>
<dbReference type="PANTHER" id="PTHR11200:SF257">
    <property type="entry name" value="PHOSPHOINOSITIDE 5-PHOSPHATASE"/>
    <property type="match status" value="1"/>
</dbReference>
<evidence type="ECO:0000256" key="7">
    <source>
        <dbReference type="ARBA" id="ARBA00022801"/>
    </source>
</evidence>
<evidence type="ECO:0000256" key="5">
    <source>
        <dbReference type="ARBA" id="ARBA00022448"/>
    </source>
</evidence>
<reference evidence="11" key="1">
    <citation type="submission" date="2016-05" db="EMBL/GenBank/DDBJ databases">
        <title>Comparative genomics of biotechnologically important yeasts.</title>
        <authorList>
            <consortium name="DOE Joint Genome Institute"/>
            <person name="Riley R."/>
            <person name="Haridas S."/>
            <person name="Wolfe K.H."/>
            <person name="Lopes M.R."/>
            <person name="Hittinger C.T."/>
            <person name="Goker M."/>
            <person name="Salamov A."/>
            <person name="Wisecaver J."/>
            <person name="Long T.M."/>
            <person name="Aerts A.L."/>
            <person name="Barry K."/>
            <person name="Choi C."/>
            <person name="Clum A."/>
            <person name="Coughlan A.Y."/>
            <person name="Deshpande S."/>
            <person name="Douglass A.P."/>
            <person name="Hanson S.J."/>
            <person name="Klenk H.-P."/>
            <person name="Labutti K."/>
            <person name="Lapidus A."/>
            <person name="Lindquist E."/>
            <person name="Lipzen A."/>
            <person name="Meier-Kolthoff J.P."/>
            <person name="Ohm R.A."/>
            <person name="Otillar R.P."/>
            <person name="Pangilinan J."/>
            <person name="Peng Y."/>
            <person name="Rokas A."/>
            <person name="Rosa C.A."/>
            <person name="Scheuner C."/>
            <person name="Sibirny A.A."/>
            <person name="Slot J.C."/>
            <person name="Stielow J.B."/>
            <person name="Sun H."/>
            <person name="Kurtzman C.P."/>
            <person name="Blackwell M."/>
            <person name="Grigoriev I.V."/>
            <person name="Jeffries T.W."/>
        </authorList>
    </citation>
    <scope>NUCLEOTIDE SEQUENCE [LARGE SCALE GENOMIC DNA]</scope>
    <source>
        <strain evidence="11">NRRL Y-12698</strain>
    </source>
</reference>
<evidence type="ECO:0000256" key="6">
    <source>
        <dbReference type="ARBA" id="ARBA00022490"/>
    </source>
</evidence>
<dbReference type="GO" id="GO:0046856">
    <property type="term" value="P:phosphatidylinositol dephosphorylation"/>
    <property type="evidence" value="ECO:0007669"/>
    <property type="project" value="InterPro"/>
</dbReference>
<evidence type="ECO:0000313" key="10">
    <source>
        <dbReference type="EMBL" id="ODQ77214.1"/>
    </source>
</evidence>
<dbReference type="InterPro" id="IPR000300">
    <property type="entry name" value="IPPc"/>
</dbReference>
<keyword evidence="11" id="KW-1185">Reference proteome</keyword>
<dbReference type="Pfam" id="PF22669">
    <property type="entry name" value="Exo_endo_phos2"/>
    <property type="match status" value="1"/>
</dbReference>
<dbReference type="RefSeq" id="XP_018982542.1">
    <property type="nucleotide sequence ID" value="XM_019130849.1"/>
</dbReference>
<dbReference type="PANTHER" id="PTHR11200">
    <property type="entry name" value="INOSITOL 5-PHOSPHATASE"/>
    <property type="match status" value="1"/>
</dbReference>
<keyword evidence="7" id="KW-0378">Hydrolase</keyword>
<dbReference type="InterPro" id="IPR002013">
    <property type="entry name" value="SAC_dom"/>
</dbReference>
<dbReference type="InterPro" id="IPR046985">
    <property type="entry name" value="IP5"/>
</dbReference>
<keyword evidence="5" id="KW-0813">Transport</keyword>
<dbReference type="GO" id="GO:0016020">
    <property type="term" value="C:membrane"/>
    <property type="evidence" value="ECO:0007669"/>
    <property type="project" value="TreeGrafter"/>
</dbReference>
<dbReference type="OrthoDB" id="405996at2759"/>
<evidence type="ECO:0000256" key="8">
    <source>
        <dbReference type="ARBA" id="ARBA00022927"/>
    </source>
</evidence>
<feature type="domain" description="SAC" evidence="9">
    <location>
        <begin position="140"/>
        <end position="474"/>
    </location>
</feature>
<protein>
    <recommendedName>
        <fullName evidence="4">phosphoinositide 5-phosphatase</fullName>
        <ecNumber evidence="4">3.1.3.36</ecNumber>
    </recommendedName>
</protein>
<dbReference type="InterPro" id="IPR036691">
    <property type="entry name" value="Endo/exonu/phosph_ase_sf"/>
</dbReference>
<dbReference type="GO" id="GO:0005737">
    <property type="term" value="C:cytoplasm"/>
    <property type="evidence" value="ECO:0007669"/>
    <property type="project" value="UniProtKB-SubCell"/>
</dbReference>
<dbReference type="EMBL" id="KV454442">
    <property type="protein sequence ID" value="ODQ77214.1"/>
    <property type="molecule type" value="Genomic_DNA"/>
</dbReference>